<evidence type="ECO:0000256" key="8">
    <source>
        <dbReference type="ARBA" id="ARBA00025436"/>
    </source>
</evidence>
<keyword evidence="4 10" id="KW-0547">Nucleotide-binding</keyword>
<dbReference type="PANTHER" id="PTHR43384:SF6">
    <property type="entry name" value="SEPTUM SITE-DETERMINING PROTEIN MIND HOMOLOG, CHLOROPLASTIC"/>
    <property type="match status" value="1"/>
</dbReference>
<comment type="function">
    <text evidence="8">ATPase required for the correct placement of the division site. Cell division inhibitors MinC and MinD act in concert to form an inhibitor capable of blocking formation of the polar Z ring septums. Rapidly oscillates between the poles of the cell to destabilize FtsZ filaments that have formed before they mature into polar Z rings.</text>
</comment>
<proteinExistence type="inferred from homology"/>
<dbReference type="GO" id="GO:0000917">
    <property type="term" value="P:division septum assembly"/>
    <property type="evidence" value="ECO:0007669"/>
    <property type="project" value="UniProtKB-KW"/>
</dbReference>
<dbReference type="PIRSF" id="PIRSF003092">
    <property type="entry name" value="MinD"/>
    <property type="match status" value="1"/>
</dbReference>
<reference evidence="12 13" key="1">
    <citation type="journal article" date="2015" name="Genome Announc.">
        <title>Expanding the biotechnology potential of lactobacilli through comparative genomics of 213 strains and associated genera.</title>
        <authorList>
            <person name="Sun Z."/>
            <person name="Harris H.M."/>
            <person name="McCann A."/>
            <person name="Guo C."/>
            <person name="Argimon S."/>
            <person name="Zhang W."/>
            <person name="Yang X."/>
            <person name="Jeffery I.B."/>
            <person name="Cooney J.C."/>
            <person name="Kagawa T.F."/>
            <person name="Liu W."/>
            <person name="Song Y."/>
            <person name="Salvetti E."/>
            <person name="Wrobel A."/>
            <person name="Rasinkangas P."/>
            <person name="Parkhill J."/>
            <person name="Rea M.C."/>
            <person name="O'Sullivan O."/>
            <person name="Ritari J."/>
            <person name="Douillard F.P."/>
            <person name="Paul Ross R."/>
            <person name="Yang R."/>
            <person name="Briner A.E."/>
            <person name="Felis G.E."/>
            <person name="de Vos W.M."/>
            <person name="Barrangou R."/>
            <person name="Klaenhammer T.R."/>
            <person name="Caufield P.W."/>
            <person name="Cui Y."/>
            <person name="Zhang H."/>
            <person name="O'Toole P.W."/>
        </authorList>
    </citation>
    <scope>NUCLEOTIDE SEQUENCE [LARGE SCALE GENOMIC DNA]</scope>
    <source>
        <strain evidence="12 13">DSM 12744</strain>
    </source>
</reference>
<dbReference type="NCBIfam" id="TIGR01968">
    <property type="entry name" value="minD_bact"/>
    <property type="match status" value="1"/>
</dbReference>
<evidence type="ECO:0000256" key="2">
    <source>
        <dbReference type="ARBA" id="ARBA00016887"/>
    </source>
</evidence>
<evidence type="ECO:0000313" key="13">
    <source>
        <dbReference type="Proteomes" id="UP000051330"/>
    </source>
</evidence>
<sequence>MPAIALVITSGKGGVGKTTSTANIGTALSIMGKRVCVVDLDLGLRNLDIMIGLGNRIIYDIVDVVQGRATLHQALVKDTRFEDRLVLLPAAQDADKNVLTPAAVRNIVEALRSEFDYILIDCPAGIEQGFRNALAGADGAVVVTTPELSAMSDADRVIGLIEAHRMPISPRLIVNRVQPEMIAAGTSLSVPAIAHRLALPLLGFIVEDNAIITADNRGEPVVFDTNSKPGACFRNITERLINPQTPLLPVPTIKKSFWAKLFNRG</sequence>
<dbReference type="EMBL" id="AZEC01000002">
    <property type="protein sequence ID" value="KRL14226.1"/>
    <property type="molecule type" value="Genomic_DNA"/>
</dbReference>
<dbReference type="GO" id="GO:0009898">
    <property type="term" value="C:cytoplasmic side of plasma membrane"/>
    <property type="evidence" value="ECO:0007669"/>
    <property type="project" value="TreeGrafter"/>
</dbReference>
<organism evidence="12 13">
    <name type="scientific">Schleiferilactobacillus perolens DSM 12744</name>
    <dbReference type="NCBI Taxonomy" id="1423792"/>
    <lineage>
        <taxon>Bacteria</taxon>
        <taxon>Bacillati</taxon>
        <taxon>Bacillota</taxon>
        <taxon>Bacilli</taxon>
        <taxon>Lactobacillales</taxon>
        <taxon>Lactobacillaceae</taxon>
        <taxon>Schleiferilactobacillus</taxon>
    </lineage>
</organism>
<dbReference type="AlphaFoldDB" id="A0A0R1N964"/>
<dbReference type="OrthoDB" id="9773088at2"/>
<dbReference type="GO" id="GO:0016887">
    <property type="term" value="F:ATP hydrolysis activity"/>
    <property type="evidence" value="ECO:0007669"/>
    <property type="project" value="InterPro"/>
</dbReference>
<evidence type="ECO:0000256" key="5">
    <source>
        <dbReference type="ARBA" id="ARBA00022840"/>
    </source>
</evidence>
<dbReference type="PATRIC" id="fig|1423792.3.peg.1409"/>
<dbReference type="RefSeq" id="WP_057818242.1">
    <property type="nucleotide sequence ID" value="NZ_AZEC01000002.1"/>
</dbReference>
<dbReference type="CDD" id="cd02036">
    <property type="entry name" value="MinD"/>
    <property type="match status" value="1"/>
</dbReference>
<name>A0A0R1N964_9LACO</name>
<dbReference type="InterPro" id="IPR025501">
    <property type="entry name" value="MinD_FleN"/>
</dbReference>
<evidence type="ECO:0000259" key="11">
    <source>
        <dbReference type="Pfam" id="PF01656"/>
    </source>
</evidence>
<evidence type="ECO:0000256" key="6">
    <source>
        <dbReference type="ARBA" id="ARBA00023210"/>
    </source>
</evidence>
<evidence type="ECO:0000313" key="12">
    <source>
        <dbReference type="EMBL" id="KRL14226.1"/>
    </source>
</evidence>
<dbReference type="Pfam" id="PF01656">
    <property type="entry name" value="CbiA"/>
    <property type="match status" value="1"/>
</dbReference>
<evidence type="ECO:0000256" key="3">
    <source>
        <dbReference type="ARBA" id="ARBA00022618"/>
    </source>
</evidence>
<keyword evidence="6" id="KW-0717">Septation</keyword>
<feature type="binding site" evidence="10">
    <location>
        <begin position="12"/>
        <end position="19"/>
    </location>
    <ligand>
        <name>ATP</name>
        <dbReference type="ChEBI" id="CHEBI:30616"/>
    </ligand>
</feature>
<gene>
    <name evidence="12" type="ORF">FD09_GL001391</name>
</gene>
<dbReference type="GO" id="GO:0005829">
    <property type="term" value="C:cytosol"/>
    <property type="evidence" value="ECO:0007669"/>
    <property type="project" value="TreeGrafter"/>
</dbReference>
<dbReference type="SUPFAM" id="SSF52540">
    <property type="entry name" value="P-loop containing nucleoside triphosphate hydrolases"/>
    <property type="match status" value="1"/>
</dbReference>
<evidence type="ECO:0000256" key="4">
    <source>
        <dbReference type="ARBA" id="ARBA00022741"/>
    </source>
</evidence>
<dbReference type="PANTHER" id="PTHR43384">
    <property type="entry name" value="SEPTUM SITE-DETERMINING PROTEIN MIND HOMOLOG, CHLOROPLASTIC-RELATED"/>
    <property type="match status" value="1"/>
</dbReference>
<comment type="similarity">
    <text evidence="1">Belongs to the ParA family. MinD subfamily.</text>
</comment>
<dbReference type="STRING" id="1423792.FD09_GL001391"/>
<evidence type="ECO:0000256" key="7">
    <source>
        <dbReference type="ARBA" id="ARBA00023306"/>
    </source>
</evidence>
<evidence type="ECO:0000256" key="10">
    <source>
        <dbReference type="PIRSR" id="PIRSR003092-1"/>
    </source>
</evidence>
<comment type="caution">
    <text evidence="12">The sequence shown here is derived from an EMBL/GenBank/DDBJ whole genome shotgun (WGS) entry which is preliminary data.</text>
</comment>
<dbReference type="GO" id="GO:0005524">
    <property type="term" value="F:ATP binding"/>
    <property type="evidence" value="ECO:0007669"/>
    <property type="project" value="UniProtKB-KW"/>
</dbReference>
<feature type="domain" description="CobQ/CobB/MinD/ParA nucleotide binding" evidence="11">
    <location>
        <begin position="6"/>
        <end position="221"/>
    </location>
</feature>
<dbReference type="InterPro" id="IPR002586">
    <property type="entry name" value="CobQ/CobB/MinD/ParA_Nub-bd_dom"/>
</dbReference>
<dbReference type="GO" id="GO:0051782">
    <property type="term" value="P:negative regulation of cell division"/>
    <property type="evidence" value="ECO:0007669"/>
    <property type="project" value="TreeGrafter"/>
</dbReference>
<evidence type="ECO:0000256" key="9">
    <source>
        <dbReference type="ARBA" id="ARBA00032845"/>
    </source>
</evidence>
<dbReference type="Proteomes" id="UP000051330">
    <property type="component" value="Unassembled WGS sequence"/>
</dbReference>
<protein>
    <recommendedName>
        <fullName evidence="2">Septum site-determining protein MinD</fullName>
    </recommendedName>
    <alternativeName>
        <fullName evidence="9">Cell division inhibitor MinD</fullName>
    </alternativeName>
</protein>
<evidence type="ECO:0000256" key="1">
    <source>
        <dbReference type="ARBA" id="ARBA00010257"/>
    </source>
</evidence>
<dbReference type="InterPro" id="IPR010223">
    <property type="entry name" value="MinD"/>
</dbReference>
<keyword evidence="13" id="KW-1185">Reference proteome</keyword>
<dbReference type="Gene3D" id="3.40.50.300">
    <property type="entry name" value="P-loop containing nucleotide triphosphate hydrolases"/>
    <property type="match status" value="1"/>
</dbReference>
<accession>A0A0R1N964</accession>
<dbReference type="InterPro" id="IPR050625">
    <property type="entry name" value="ParA/MinD_ATPase"/>
</dbReference>
<keyword evidence="7" id="KW-0131">Cell cycle</keyword>
<keyword evidence="5 10" id="KW-0067">ATP-binding</keyword>
<keyword evidence="3" id="KW-0132">Cell division</keyword>
<dbReference type="InterPro" id="IPR027417">
    <property type="entry name" value="P-loop_NTPase"/>
</dbReference>